<dbReference type="PANTHER" id="PTHR22706">
    <property type="entry name" value="ASSEMBLY FACTOR FOR SPINDLE MICROTUBULES"/>
    <property type="match status" value="1"/>
</dbReference>
<dbReference type="AlphaFoldDB" id="A0AAW1XR33"/>
<evidence type="ECO:0000256" key="2">
    <source>
        <dbReference type="ARBA" id="ARBA00022490"/>
    </source>
</evidence>
<comment type="caution">
    <text evidence="4">The sequence shown here is derived from an EMBL/GenBank/DDBJ whole genome shotgun (WGS) entry which is preliminary data.</text>
</comment>
<dbReference type="GO" id="GO:0005737">
    <property type="term" value="C:cytoplasm"/>
    <property type="evidence" value="ECO:0007669"/>
    <property type="project" value="UniProtKB-SubCell"/>
</dbReference>
<gene>
    <name evidence="4" type="ORF">M0R45_015733</name>
</gene>
<dbReference type="GO" id="GO:0000278">
    <property type="term" value="P:mitotic cell cycle"/>
    <property type="evidence" value="ECO:0007669"/>
    <property type="project" value="TreeGrafter"/>
</dbReference>
<evidence type="ECO:0000313" key="4">
    <source>
        <dbReference type="EMBL" id="KAK9939024.1"/>
    </source>
</evidence>
<dbReference type="EMBL" id="JBEDUW010000003">
    <property type="protein sequence ID" value="KAK9939024.1"/>
    <property type="molecule type" value="Genomic_DNA"/>
</dbReference>
<proteinExistence type="predicted"/>
<evidence type="ECO:0000313" key="5">
    <source>
        <dbReference type="Proteomes" id="UP001457282"/>
    </source>
</evidence>
<keyword evidence="5" id="KW-1185">Reference proteome</keyword>
<name>A0AAW1XR33_RUBAR</name>
<dbReference type="InterPro" id="IPR051185">
    <property type="entry name" value="ASPM"/>
</dbReference>
<comment type="subcellular location">
    <subcellularLocation>
        <location evidence="1">Cytoplasm</location>
    </subcellularLocation>
</comment>
<organism evidence="4 5">
    <name type="scientific">Rubus argutus</name>
    <name type="common">Southern blackberry</name>
    <dbReference type="NCBI Taxonomy" id="59490"/>
    <lineage>
        <taxon>Eukaryota</taxon>
        <taxon>Viridiplantae</taxon>
        <taxon>Streptophyta</taxon>
        <taxon>Embryophyta</taxon>
        <taxon>Tracheophyta</taxon>
        <taxon>Spermatophyta</taxon>
        <taxon>Magnoliopsida</taxon>
        <taxon>eudicotyledons</taxon>
        <taxon>Gunneridae</taxon>
        <taxon>Pentapetalae</taxon>
        <taxon>rosids</taxon>
        <taxon>fabids</taxon>
        <taxon>Rosales</taxon>
        <taxon>Rosaceae</taxon>
        <taxon>Rosoideae</taxon>
        <taxon>Rosoideae incertae sedis</taxon>
        <taxon>Rubus</taxon>
    </lineage>
</organism>
<accession>A0AAW1XR33</accession>
<dbReference type="PANTHER" id="PTHR22706:SF1">
    <property type="entry name" value="ASSEMBLY FACTOR FOR SPINDLE MICROTUBULES"/>
    <property type="match status" value="1"/>
</dbReference>
<keyword evidence="2" id="KW-0963">Cytoplasm</keyword>
<dbReference type="GO" id="GO:0051295">
    <property type="term" value="P:establishment of meiotic spindle localization"/>
    <property type="evidence" value="ECO:0007669"/>
    <property type="project" value="TreeGrafter"/>
</dbReference>
<evidence type="ECO:0000256" key="3">
    <source>
        <dbReference type="ARBA" id="ARBA00022860"/>
    </source>
</evidence>
<keyword evidence="3" id="KW-0112">Calmodulin-binding</keyword>
<protein>
    <submittedName>
        <fullName evidence="4">Uncharacterized protein</fullName>
    </submittedName>
</protein>
<dbReference type="Proteomes" id="UP001457282">
    <property type="component" value="Unassembled WGS sequence"/>
</dbReference>
<sequence length="106" mass="11960">MLVLGSFCGLWDDSGSFGAICQIYDCKIDNFASLVDGKAIWCLLDYYFRKQLCCAWSSKDPNKSSHEESIMLATDYSDAVHKFLLSHKLMSLLGHFPEVLQLSDIL</sequence>
<dbReference type="GO" id="GO:0005516">
    <property type="term" value="F:calmodulin binding"/>
    <property type="evidence" value="ECO:0007669"/>
    <property type="project" value="UniProtKB-KW"/>
</dbReference>
<evidence type="ECO:0000256" key="1">
    <source>
        <dbReference type="ARBA" id="ARBA00004496"/>
    </source>
</evidence>
<dbReference type="GO" id="GO:0000922">
    <property type="term" value="C:spindle pole"/>
    <property type="evidence" value="ECO:0007669"/>
    <property type="project" value="TreeGrafter"/>
</dbReference>
<reference evidence="4 5" key="1">
    <citation type="journal article" date="2023" name="G3 (Bethesda)">
        <title>A chromosome-length genome assembly and annotation of blackberry (Rubus argutus, cv. 'Hillquist').</title>
        <authorList>
            <person name="Bruna T."/>
            <person name="Aryal R."/>
            <person name="Dudchenko O."/>
            <person name="Sargent D.J."/>
            <person name="Mead D."/>
            <person name="Buti M."/>
            <person name="Cavallini A."/>
            <person name="Hytonen T."/>
            <person name="Andres J."/>
            <person name="Pham M."/>
            <person name="Weisz D."/>
            <person name="Mascagni F."/>
            <person name="Usai G."/>
            <person name="Natali L."/>
            <person name="Bassil N."/>
            <person name="Fernandez G.E."/>
            <person name="Lomsadze A."/>
            <person name="Armour M."/>
            <person name="Olukolu B."/>
            <person name="Poorten T."/>
            <person name="Britton C."/>
            <person name="Davik J."/>
            <person name="Ashrafi H."/>
            <person name="Aiden E.L."/>
            <person name="Borodovsky M."/>
            <person name="Worthington M."/>
        </authorList>
    </citation>
    <scope>NUCLEOTIDE SEQUENCE [LARGE SCALE GENOMIC DNA]</scope>
    <source>
        <strain evidence="4">PI 553951</strain>
    </source>
</reference>
<dbReference type="GO" id="GO:0007051">
    <property type="term" value="P:spindle organization"/>
    <property type="evidence" value="ECO:0007669"/>
    <property type="project" value="TreeGrafter"/>
</dbReference>